<keyword evidence="3" id="KW-0472">Membrane</keyword>
<dbReference type="InterPro" id="IPR038595">
    <property type="entry name" value="LOR_sf"/>
</dbReference>
<dbReference type="AlphaFoldDB" id="A0A8J8W925"/>
<evidence type="ECO:0000313" key="5">
    <source>
        <dbReference type="Proteomes" id="UP000631181"/>
    </source>
</evidence>
<feature type="transmembrane region" description="Helical" evidence="3">
    <location>
        <begin position="360"/>
        <end position="377"/>
    </location>
</feature>
<dbReference type="EMBL" id="WIWV01000008">
    <property type="protein sequence ID" value="KAF7719147.1"/>
    <property type="molecule type" value="Genomic_DNA"/>
</dbReference>
<evidence type="ECO:0000256" key="1">
    <source>
        <dbReference type="ARBA" id="ARBA00005437"/>
    </source>
</evidence>
<organism evidence="4 5">
    <name type="scientific">Penicillium ucsense</name>
    <dbReference type="NCBI Taxonomy" id="2839758"/>
    <lineage>
        <taxon>Eukaryota</taxon>
        <taxon>Fungi</taxon>
        <taxon>Dikarya</taxon>
        <taxon>Ascomycota</taxon>
        <taxon>Pezizomycotina</taxon>
        <taxon>Eurotiomycetes</taxon>
        <taxon>Eurotiomycetidae</taxon>
        <taxon>Eurotiales</taxon>
        <taxon>Aspergillaceae</taxon>
        <taxon>Penicillium</taxon>
    </lineage>
</organism>
<gene>
    <name evidence="4" type="ORF">PECM_008079</name>
</gene>
<keyword evidence="3" id="KW-0812">Transmembrane</keyword>
<comment type="caution">
    <text evidence="4">The sequence shown here is derived from an EMBL/GenBank/DDBJ whole genome shotgun (WGS) entry which is preliminary data.</text>
</comment>
<dbReference type="InterPro" id="IPR025659">
    <property type="entry name" value="Tubby-like_C"/>
</dbReference>
<comment type="similarity">
    <text evidence="1">Belongs to the LOR family.</text>
</comment>
<keyword evidence="5" id="KW-1185">Reference proteome</keyword>
<dbReference type="Pfam" id="PF04525">
    <property type="entry name" value="LOR"/>
    <property type="match status" value="1"/>
</dbReference>
<dbReference type="OrthoDB" id="4241662at2759"/>
<evidence type="ECO:0000313" key="4">
    <source>
        <dbReference type="EMBL" id="KAF7719147.1"/>
    </source>
</evidence>
<dbReference type="InterPro" id="IPR007612">
    <property type="entry name" value="LOR"/>
</dbReference>
<feature type="compositionally biased region" description="Low complexity" evidence="2">
    <location>
        <begin position="224"/>
        <end position="235"/>
    </location>
</feature>
<sequence>MPTALQPPDHPIALRRTHLIAPGPDRLTNTPTTLTITRTNALSGRGFIIHHLRMHEPYDSPTRRALLYTVTGKFWSGTQAREIRDAAGRPLLELRRNWWQREWSVKRAGAGAGSLGGGGGGGGGGNHSEELMGAEMRWSTGSKTKMAVRVKNALLTGAGPGRRGGAGAGGGGGGVYGDYPPDEEFLRSEYYPSYNHTRTGGRGGARRSQYHQYRRWASPPPPYTATATSNPTSNPGVSSANHSIRRRHSTDTVSSRSVHLPSYASAHRRSTHSLRELLEAVEPPAEPAPATSFAYSFPPARRYSEAAVGEHVDLRVIQMSTTVAAVMMGEKKIVSIRREKKMDFKLGGLMDRWEVGIAEGVDLLLAVSIVLIMAEFVRHDYRVRIK</sequence>
<keyword evidence="3" id="KW-1133">Transmembrane helix</keyword>
<dbReference type="SUPFAM" id="SSF54518">
    <property type="entry name" value="Tubby C-terminal domain-like"/>
    <property type="match status" value="1"/>
</dbReference>
<dbReference type="Proteomes" id="UP000631181">
    <property type="component" value="Unassembled WGS sequence"/>
</dbReference>
<name>A0A8J8W925_9EURO</name>
<proteinExistence type="inferred from homology"/>
<evidence type="ECO:0000256" key="2">
    <source>
        <dbReference type="SAM" id="MobiDB-lite"/>
    </source>
</evidence>
<dbReference type="Gene3D" id="2.40.160.200">
    <property type="entry name" value="LURP1-related"/>
    <property type="match status" value="1"/>
</dbReference>
<accession>A0A8J8W925</accession>
<feature type="region of interest" description="Disordered" evidence="2">
    <location>
        <begin position="215"/>
        <end position="268"/>
    </location>
</feature>
<evidence type="ECO:0000256" key="3">
    <source>
        <dbReference type="SAM" id="Phobius"/>
    </source>
</evidence>
<protein>
    <submittedName>
        <fullName evidence="4">Uncharacterized protein</fullName>
    </submittedName>
</protein>
<reference evidence="4" key="1">
    <citation type="journal article" date="2020" name="Front. Microbiol.">
        <title>Gene regulatory networks of Penicillium echinulatum 2HH and Penicillium oxalicum 114-2 inferred by a computational biology approach.</title>
        <authorList>
            <person name="Lenz A.R."/>
            <person name="Galan-Vasquez E."/>
            <person name="Balbinot E."/>
            <person name="De Abreu F.P."/>
            <person name="De Oliveira N.S."/>
            <person name="Da Rosa L.O."/>
            <person name="De Avila E Silva S."/>
            <person name="Camassola M."/>
            <person name="Dillon A.J.P."/>
            <person name="Perez-Rueda E."/>
        </authorList>
    </citation>
    <scope>NUCLEOTIDE SEQUENCE</scope>
    <source>
        <strain evidence="4">S1M29</strain>
    </source>
</reference>